<name>A0A2V3UDS6_9HYPH</name>
<dbReference type="OrthoDB" id="9787654at2"/>
<feature type="domain" description="Amidohydrolase-related" evidence="2">
    <location>
        <begin position="3"/>
        <end position="271"/>
    </location>
</feature>
<reference evidence="3 4" key="1">
    <citation type="submission" date="2018-05" db="EMBL/GenBank/DDBJ databases">
        <title>Genomic Encyclopedia of Type Strains, Phase IV (KMG-IV): sequencing the most valuable type-strain genomes for metagenomic binning, comparative biology and taxonomic classification.</title>
        <authorList>
            <person name="Goeker M."/>
        </authorList>
    </citation>
    <scope>NUCLEOTIDE SEQUENCE [LARGE SCALE GENOMIC DNA]</scope>
    <source>
        <strain evidence="3 4">DSM 6462</strain>
    </source>
</reference>
<dbReference type="Pfam" id="PF04909">
    <property type="entry name" value="Amidohydro_2"/>
    <property type="match status" value="1"/>
</dbReference>
<accession>A0A2V3UDS6</accession>
<keyword evidence="4" id="KW-1185">Reference proteome</keyword>
<comment type="similarity">
    <text evidence="1">Belongs to the metallo-dependent hydrolases superfamily.</text>
</comment>
<dbReference type="GO" id="GO:0016787">
    <property type="term" value="F:hydrolase activity"/>
    <property type="evidence" value="ECO:0007669"/>
    <property type="project" value="InterPro"/>
</dbReference>
<dbReference type="Gene3D" id="3.20.20.140">
    <property type="entry name" value="Metal-dependent hydrolases"/>
    <property type="match status" value="1"/>
</dbReference>
<sequence length="282" mass="30361">MIIDSHCHVWENWPYEPDNPHAAGRGRADQLLYEMDAHGVDRAVIICAGIGDNPGNVDYAFSVANAYPGRFAVFPDIDCRWSADYHRPGAAARLEKACSRWNFQGFTHYLDEGDDGTWLASPGGLAFFGGAAARRLVVSLSVLPHQMPAVIALAERLPDLPILLHHFAFLGPRTAATHNARDLVLAAAACPNIHIKYSGLGNVAAPDQVYPYTPLAWILTDIAAAFGPGRILWGSDFPVSRKHMTYKQCLALLTRHGPFAAADLPAVLGGNMASLLATSGPG</sequence>
<dbReference type="EMBL" id="QJJK01000002">
    <property type="protein sequence ID" value="PXW63087.1"/>
    <property type="molecule type" value="Genomic_DNA"/>
</dbReference>
<proteinExistence type="inferred from homology"/>
<dbReference type="InterPro" id="IPR052350">
    <property type="entry name" value="Metallo-dep_Lactonases"/>
</dbReference>
<dbReference type="PANTHER" id="PTHR43569">
    <property type="entry name" value="AMIDOHYDROLASE"/>
    <property type="match status" value="1"/>
</dbReference>
<gene>
    <name evidence="3" type="ORF">C7450_1022</name>
</gene>
<protein>
    <submittedName>
        <fullName evidence="3">L-fuconolactonase</fullName>
    </submittedName>
</protein>
<dbReference type="Proteomes" id="UP000248021">
    <property type="component" value="Unassembled WGS sequence"/>
</dbReference>
<evidence type="ECO:0000313" key="3">
    <source>
        <dbReference type="EMBL" id="PXW63087.1"/>
    </source>
</evidence>
<dbReference type="InterPro" id="IPR006680">
    <property type="entry name" value="Amidohydro-rel"/>
</dbReference>
<dbReference type="RefSeq" id="WP_110373266.1">
    <property type="nucleotide sequence ID" value="NZ_JAHBRY010000002.1"/>
</dbReference>
<dbReference type="PANTHER" id="PTHR43569:SF1">
    <property type="entry name" value="BLL3371 PROTEIN"/>
    <property type="match status" value="1"/>
</dbReference>
<comment type="caution">
    <text evidence="3">The sequence shown here is derived from an EMBL/GenBank/DDBJ whole genome shotgun (WGS) entry which is preliminary data.</text>
</comment>
<evidence type="ECO:0000259" key="2">
    <source>
        <dbReference type="Pfam" id="PF04909"/>
    </source>
</evidence>
<evidence type="ECO:0000256" key="1">
    <source>
        <dbReference type="ARBA" id="ARBA00038310"/>
    </source>
</evidence>
<evidence type="ECO:0000313" key="4">
    <source>
        <dbReference type="Proteomes" id="UP000248021"/>
    </source>
</evidence>
<organism evidence="3 4">
    <name type="scientific">Chelatococcus asaccharovorans</name>
    <dbReference type="NCBI Taxonomy" id="28210"/>
    <lineage>
        <taxon>Bacteria</taxon>
        <taxon>Pseudomonadati</taxon>
        <taxon>Pseudomonadota</taxon>
        <taxon>Alphaproteobacteria</taxon>
        <taxon>Hyphomicrobiales</taxon>
        <taxon>Chelatococcaceae</taxon>
        <taxon>Chelatococcus</taxon>
    </lineage>
</organism>
<dbReference type="SUPFAM" id="SSF51556">
    <property type="entry name" value="Metallo-dependent hydrolases"/>
    <property type="match status" value="1"/>
</dbReference>
<dbReference type="InterPro" id="IPR032466">
    <property type="entry name" value="Metal_Hydrolase"/>
</dbReference>
<dbReference type="AlphaFoldDB" id="A0A2V3UDS6"/>